<dbReference type="EMBL" id="OV651820">
    <property type="protein sequence ID" value="CAH1114517.1"/>
    <property type="molecule type" value="Genomic_DNA"/>
</dbReference>
<sequence length="134" mass="15763">MNVNHQHPSEAAKLRLPQQIYFRVIAAFFVTRIENGFLRKKKKYDIPTKCVTKIAGLSIIQAAEAKSDDRFLCELKVVDFIAREVHYHNYCREEYTRLPDRRLHATPESELLAQQKVHIEAFENLKNYVRKASF</sequence>
<reference evidence="1" key="1">
    <citation type="submission" date="2022-01" db="EMBL/GenBank/DDBJ databases">
        <authorList>
            <person name="King R."/>
        </authorList>
    </citation>
    <scope>NUCLEOTIDE SEQUENCE</scope>
</reference>
<evidence type="ECO:0000313" key="2">
    <source>
        <dbReference type="Proteomes" id="UP001153636"/>
    </source>
</evidence>
<keyword evidence="2" id="KW-1185">Reference proteome</keyword>
<gene>
    <name evidence="1" type="ORF">PSYICH_LOCUS14000</name>
</gene>
<organism evidence="1 2">
    <name type="scientific">Psylliodes chrysocephalus</name>
    <dbReference type="NCBI Taxonomy" id="3402493"/>
    <lineage>
        <taxon>Eukaryota</taxon>
        <taxon>Metazoa</taxon>
        <taxon>Ecdysozoa</taxon>
        <taxon>Arthropoda</taxon>
        <taxon>Hexapoda</taxon>
        <taxon>Insecta</taxon>
        <taxon>Pterygota</taxon>
        <taxon>Neoptera</taxon>
        <taxon>Endopterygota</taxon>
        <taxon>Coleoptera</taxon>
        <taxon>Polyphaga</taxon>
        <taxon>Cucujiformia</taxon>
        <taxon>Chrysomeloidea</taxon>
        <taxon>Chrysomelidae</taxon>
        <taxon>Galerucinae</taxon>
        <taxon>Alticini</taxon>
        <taxon>Psylliodes</taxon>
    </lineage>
</organism>
<accession>A0A9P0GKK5</accession>
<dbReference type="AlphaFoldDB" id="A0A9P0GKK5"/>
<evidence type="ECO:0000313" key="1">
    <source>
        <dbReference type="EMBL" id="CAH1114517.1"/>
    </source>
</evidence>
<dbReference type="Proteomes" id="UP001153636">
    <property type="component" value="Chromosome 8"/>
</dbReference>
<protein>
    <submittedName>
        <fullName evidence="1">Uncharacterized protein</fullName>
    </submittedName>
</protein>
<proteinExistence type="predicted"/>
<name>A0A9P0GKK5_9CUCU</name>
<dbReference type="OrthoDB" id="5953092at2759"/>